<evidence type="ECO:0000256" key="1">
    <source>
        <dbReference type="SAM" id="Coils"/>
    </source>
</evidence>
<organism evidence="3">
    <name type="scientific">Cacopsylla melanoneura</name>
    <dbReference type="NCBI Taxonomy" id="428564"/>
    <lineage>
        <taxon>Eukaryota</taxon>
        <taxon>Metazoa</taxon>
        <taxon>Ecdysozoa</taxon>
        <taxon>Arthropoda</taxon>
        <taxon>Hexapoda</taxon>
        <taxon>Insecta</taxon>
        <taxon>Pterygota</taxon>
        <taxon>Neoptera</taxon>
        <taxon>Paraneoptera</taxon>
        <taxon>Hemiptera</taxon>
        <taxon>Sternorrhyncha</taxon>
        <taxon>Psylloidea</taxon>
        <taxon>Psyllidae</taxon>
        <taxon>Psyllinae</taxon>
        <taxon>Cacopsylla</taxon>
    </lineage>
</organism>
<accession>A0A8D8T331</accession>
<dbReference type="Pfam" id="PF25298">
    <property type="entry name" value="Baculo_FP_2nd"/>
    <property type="match status" value="1"/>
</dbReference>
<name>A0A8D8T331_9HEMI</name>
<evidence type="ECO:0000259" key="2">
    <source>
        <dbReference type="Pfam" id="PF25298"/>
    </source>
</evidence>
<proteinExistence type="predicted"/>
<reference evidence="3" key="1">
    <citation type="submission" date="2021-05" db="EMBL/GenBank/DDBJ databases">
        <authorList>
            <person name="Alioto T."/>
            <person name="Alioto T."/>
            <person name="Gomez Garrido J."/>
        </authorList>
    </citation>
    <scope>NUCLEOTIDE SEQUENCE</scope>
</reference>
<sequence length="215" mass="25392">MTEEQIKEMEKRLIKSMEKVVQNTMRQEMETLKKELEEQRKKVDKLEKCNYELSKNVNDLQQYIRRENVLITNYPQQPNENIERIVCKLGESIGVKIDFKQDVQAAHRNPSRAAVQPILIRFVNRQIRNKFAQAGREKKLRISENKLYFNDHLTPTNSKLFFEARKLYKTKKIKGAWTSNGTVLVRRDENSQPIKIHHMDDLKPFQVSYSAAIST</sequence>
<dbReference type="EMBL" id="HBUF01252171">
    <property type="protein sequence ID" value="CAG6680438.1"/>
    <property type="molecule type" value="Transcribed_RNA"/>
</dbReference>
<feature type="domain" description="FP protein C-terminal" evidence="2">
    <location>
        <begin position="154"/>
        <end position="203"/>
    </location>
</feature>
<evidence type="ECO:0000313" key="3">
    <source>
        <dbReference type="EMBL" id="CAG6680438.1"/>
    </source>
</evidence>
<dbReference type="InterPro" id="IPR057251">
    <property type="entry name" value="FP_C"/>
</dbReference>
<protein>
    <recommendedName>
        <fullName evidence="2">FP protein C-terminal domain-containing protein</fullName>
    </recommendedName>
</protein>
<dbReference type="AlphaFoldDB" id="A0A8D8T331"/>
<feature type="coiled-coil region" evidence="1">
    <location>
        <begin position="22"/>
        <end position="56"/>
    </location>
</feature>
<keyword evidence="1" id="KW-0175">Coiled coil</keyword>